<accession>A0A0J8UJU2</accession>
<dbReference type="EMBL" id="DS017000">
    <property type="protein sequence ID" value="KMU87743.1"/>
    <property type="molecule type" value="Genomic_DNA"/>
</dbReference>
<protein>
    <submittedName>
        <fullName evidence="1">Uncharacterized protein</fullName>
    </submittedName>
</protein>
<reference evidence="2" key="1">
    <citation type="journal article" date="2010" name="Genome Res.">
        <title>Population genomic sequencing of Coccidioides fungi reveals recent hybridization and transposon control.</title>
        <authorList>
            <person name="Neafsey D.E."/>
            <person name="Barker B.M."/>
            <person name="Sharpton T.J."/>
            <person name="Stajich J.E."/>
            <person name="Park D.J."/>
            <person name="Whiston E."/>
            <person name="Hung C.-Y."/>
            <person name="McMahan C."/>
            <person name="White J."/>
            <person name="Sykes S."/>
            <person name="Heiman D."/>
            <person name="Young S."/>
            <person name="Zeng Q."/>
            <person name="Abouelleil A."/>
            <person name="Aftuck L."/>
            <person name="Bessette D."/>
            <person name="Brown A."/>
            <person name="FitzGerald M."/>
            <person name="Lui A."/>
            <person name="Macdonald J.P."/>
            <person name="Priest M."/>
            <person name="Orbach M.J."/>
            <person name="Galgiani J.N."/>
            <person name="Kirkland T.N."/>
            <person name="Cole G.T."/>
            <person name="Birren B.W."/>
            <person name="Henn M.R."/>
            <person name="Taylor J.W."/>
            <person name="Rounsley S.D."/>
        </authorList>
    </citation>
    <scope>NUCLEOTIDE SEQUENCE [LARGE SCALE GENOMIC DNA]</scope>
    <source>
        <strain evidence="2">H538.4</strain>
    </source>
</reference>
<proteinExistence type="predicted"/>
<sequence>MKIAISEIRFTGYPIEVWYVAFYLKTVEHKQIPVLFAGDDMQHVRGVTLEEIECAGNVSSRAWQLDDRGRCHDAGVTAIVPLFADEGMRIKAHHHSGNWDISESEVIWF</sequence>
<name>A0A0J8UJU2_COCIT</name>
<dbReference type="OrthoDB" id="1930760at2759"/>
<evidence type="ECO:0000313" key="2">
    <source>
        <dbReference type="Proteomes" id="UP000054563"/>
    </source>
</evidence>
<dbReference type="AlphaFoldDB" id="A0A0J8UJU2"/>
<organism evidence="1 2">
    <name type="scientific">Coccidioides immitis H538.4</name>
    <dbReference type="NCBI Taxonomy" id="396776"/>
    <lineage>
        <taxon>Eukaryota</taxon>
        <taxon>Fungi</taxon>
        <taxon>Dikarya</taxon>
        <taxon>Ascomycota</taxon>
        <taxon>Pezizomycotina</taxon>
        <taxon>Eurotiomycetes</taxon>
        <taxon>Eurotiomycetidae</taxon>
        <taxon>Onygenales</taxon>
        <taxon>Onygenaceae</taxon>
        <taxon>Coccidioides</taxon>
    </lineage>
</organism>
<dbReference type="STRING" id="396776.A0A0J8UJU2"/>
<dbReference type="Proteomes" id="UP000054563">
    <property type="component" value="Unassembled WGS sequence"/>
</dbReference>
<gene>
    <name evidence="1" type="ORF">CIHG_05512</name>
</gene>
<evidence type="ECO:0000313" key="1">
    <source>
        <dbReference type="EMBL" id="KMU87743.1"/>
    </source>
</evidence>
<dbReference type="VEuPathDB" id="FungiDB:CIHG_05512"/>